<evidence type="ECO:0000256" key="3">
    <source>
        <dbReference type="SAM" id="MobiDB-lite"/>
    </source>
</evidence>
<dbReference type="PROSITE" id="PS51808">
    <property type="entry name" value="CHCH"/>
    <property type="match status" value="1"/>
</dbReference>
<dbReference type="InterPro" id="IPR018793">
    <property type="entry name" value="Cyt_c_oxidase_assmbl_Pet191"/>
</dbReference>
<keyword evidence="5" id="KW-1185">Reference proteome</keyword>
<dbReference type="PANTHER" id="PTHR28627">
    <property type="entry name" value="CYTOCHROME C OXIDASE ASSEMBLY FACTOR 5"/>
    <property type="match status" value="1"/>
</dbReference>
<protein>
    <recommendedName>
        <fullName evidence="6">Cytochrome c oxidase assembly factor 5</fullName>
    </recommendedName>
</protein>
<evidence type="ECO:0008006" key="6">
    <source>
        <dbReference type="Google" id="ProtNLM"/>
    </source>
</evidence>
<evidence type="ECO:0000313" key="5">
    <source>
        <dbReference type="Proteomes" id="UP000001396"/>
    </source>
</evidence>
<dbReference type="InParanoid" id="D3BQJ6"/>
<feature type="region of interest" description="Disordered" evidence="3">
    <location>
        <begin position="75"/>
        <end position="106"/>
    </location>
</feature>
<reference evidence="4 5" key="1">
    <citation type="journal article" date="2011" name="Genome Res.">
        <title>Phylogeny-wide analysis of social amoeba genomes highlights ancient origins for complex intercellular communication.</title>
        <authorList>
            <person name="Heidel A.J."/>
            <person name="Lawal H.M."/>
            <person name="Felder M."/>
            <person name="Schilde C."/>
            <person name="Helps N.R."/>
            <person name="Tunggal B."/>
            <person name="Rivero F."/>
            <person name="John U."/>
            <person name="Schleicher M."/>
            <person name="Eichinger L."/>
            <person name="Platzer M."/>
            <person name="Noegel A.A."/>
            <person name="Schaap P."/>
            <person name="Gloeckner G."/>
        </authorList>
    </citation>
    <scope>NUCLEOTIDE SEQUENCE [LARGE SCALE GENOMIC DNA]</scope>
    <source>
        <strain evidence="5">ATCC 26659 / Pp 5 / PN500</strain>
    </source>
</reference>
<proteinExistence type="inferred from homology"/>
<dbReference type="GO" id="GO:0005739">
    <property type="term" value="C:mitochondrion"/>
    <property type="evidence" value="ECO:0007669"/>
    <property type="project" value="TreeGrafter"/>
</dbReference>
<dbReference type="EMBL" id="ADBJ01000047">
    <property type="protein sequence ID" value="EFA76416.1"/>
    <property type="molecule type" value="Genomic_DNA"/>
</dbReference>
<gene>
    <name evidence="4" type="ORF">PPL_10181</name>
</gene>
<sequence length="106" mass="12208">MSESVGHPCQQIKDAIVKCIQQSECMKKGKTFHQCMKDDNLDQDCKDLLYTYFKCKVDMFDPRNRFRGNVAAMTWEKESKESSSSSDNNNSNNDNNNNNNNNSNKL</sequence>
<organism evidence="4 5">
    <name type="scientific">Heterostelium pallidum (strain ATCC 26659 / Pp 5 / PN500)</name>
    <name type="common">Cellular slime mold</name>
    <name type="synonym">Polysphondylium pallidum</name>
    <dbReference type="NCBI Taxonomy" id="670386"/>
    <lineage>
        <taxon>Eukaryota</taxon>
        <taxon>Amoebozoa</taxon>
        <taxon>Evosea</taxon>
        <taxon>Eumycetozoa</taxon>
        <taxon>Dictyostelia</taxon>
        <taxon>Acytosteliales</taxon>
        <taxon>Acytosteliaceae</taxon>
        <taxon>Heterostelium</taxon>
    </lineage>
</organism>
<dbReference type="Proteomes" id="UP000001396">
    <property type="component" value="Unassembled WGS sequence"/>
</dbReference>
<dbReference type="GeneID" id="31365652"/>
<dbReference type="AlphaFoldDB" id="D3BQJ6"/>
<evidence type="ECO:0000313" key="4">
    <source>
        <dbReference type="EMBL" id="EFA76416.1"/>
    </source>
</evidence>
<dbReference type="OMA" id="TFHQCMK"/>
<name>D3BQJ6_HETP5</name>
<comment type="caution">
    <text evidence="4">The sequence shown here is derived from an EMBL/GenBank/DDBJ whole genome shotgun (WGS) entry which is preliminary data.</text>
</comment>
<keyword evidence="2" id="KW-1015">Disulfide bond</keyword>
<dbReference type="Pfam" id="PF10203">
    <property type="entry name" value="Pet191_N"/>
    <property type="match status" value="1"/>
</dbReference>
<evidence type="ECO:0000256" key="2">
    <source>
        <dbReference type="ARBA" id="ARBA00023157"/>
    </source>
</evidence>
<dbReference type="STRING" id="670386.D3BQJ6"/>
<comment type="similarity">
    <text evidence="1">Belongs to the PET191 family.</text>
</comment>
<dbReference type="PANTHER" id="PTHR28627:SF1">
    <property type="entry name" value="CYTOCHROME C OXIDASE ASSEMBLY FACTOR 5"/>
    <property type="match status" value="1"/>
</dbReference>
<evidence type="ECO:0000256" key="1">
    <source>
        <dbReference type="ARBA" id="ARBA00007785"/>
    </source>
</evidence>
<dbReference type="GO" id="GO:0033617">
    <property type="term" value="P:mitochondrial respiratory chain complex IV assembly"/>
    <property type="evidence" value="ECO:0007669"/>
    <property type="project" value="TreeGrafter"/>
</dbReference>
<accession>D3BQJ6</accession>
<dbReference type="RefSeq" id="XP_020428548.1">
    <property type="nucleotide sequence ID" value="XM_020580963.1"/>
</dbReference>
<feature type="compositionally biased region" description="Low complexity" evidence="3">
    <location>
        <begin position="82"/>
        <end position="106"/>
    </location>
</feature>